<keyword evidence="3" id="KW-1185">Reference proteome</keyword>
<dbReference type="InterPro" id="IPR058488">
    <property type="entry name" value="DUF8175"/>
</dbReference>
<dbReference type="AlphaFoldDB" id="A0A366D5L9"/>
<proteinExistence type="predicted"/>
<name>A0A366D5L9_9NOCA</name>
<dbReference type="Proteomes" id="UP000252586">
    <property type="component" value="Unassembled WGS sequence"/>
</dbReference>
<comment type="caution">
    <text evidence="2">The sequence shown here is derived from an EMBL/GenBank/DDBJ whole genome shotgun (WGS) entry which is preliminary data.</text>
</comment>
<evidence type="ECO:0000259" key="1">
    <source>
        <dbReference type="Pfam" id="PF26526"/>
    </source>
</evidence>
<dbReference type="EMBL" id="QNRE01000015">
    <property type="protein sequence ID" value="RBO85327.1"/>
    <property type="molecule type" value="Genomic_DNA"/>
</dbReference>
<dbReference type="Pfam" id="PF26526">
    <property type="entry name" value="DUF8175"/>
    <property type="match status" value="1"/>
</dbReference>
<dbReference type="STRING" id="1210090.GCA_001613185_07079"/>
<organism evidence="2 3">
    <name type="scientific">Nocardia puris</name>
    <dbReference type="NCBI Taxonomy" id="208602"/>
    <lineage>
        <taxon>Bacteria</taxon>
        <taxon>Bacillati</taxon>
        <taxon>Actinomycetota</taxon>
        <taxon>Actinomycetes</taxon>
        <taxon>Mycobacteriales</taxon>
        <taxon>Nocardiaceae</taxon>
        <taxon>Nocardia</taxon>
    </lineage>
</organism>
<protein>
    <recommendedName>
        <fullName evidence="1">DUF8175 domain-containing protein</fullName>
    </recommendedName>
</protein>
<reference evidence="2 3" key="1">
    <citation type="submission" date="2018-06" db="EMBL/GenBank/DDBJ databases">
        <title>Genomic Encyclopedia of Type Strains, Phase IV (KMG-IV): sequencing the most valuable type-strain genomes for metagenomic binning, comparative biology and taxonomic classification.</title>
        <authorList>
            <person name="Goeker M."/>
        </authorList>
    </citation>
    <scope>NUCLEOTIDE SEQUENCE [LARGE SCALE GENOMIC DNA]</scope>
    <source>
        <strain evidence="2 3">DSM 44599</strain>
    </source>
</reference>
<evidence type="ECO:0000313" key="2">
    <source>
        <dbReference type="EMBL" id="RBO85327.1"/>
    </source>
</evidence>
<feature type="domain" description="DUF8175" evidence="1">
    <location>
        <begin position="29"/>
        <end position="219"/>
    </location>
</feature>
<gene>
    <name evidence="2" type="ORF">DFR74_115175</name>
</gene>
<accession>A0A366D5L9</accession>
<sequence length="227" mass="24059">MTSRVAPFSSTASRPPAVDRYGVRLEDTGADSGVALAQDAAGRVDPADPAYLRAAPTGLQWQRGWDGAALPVSASDGPTRISGGVATGFARTPQGAALAGLDATARALAAPDGEWESVVRQRFYGEPDMVEVLLDRYRLARARTVDAARYVVVPDGVRLMGGYDGELAVVETATRDGAGGYSVSSLAMVWVDGDWRVRIPGVVEQFWAPPRHVMSIEDFGAWKGGPR</sequence>
<evidence type="ECO:0000313" key="3">
    <source>
        <dbReference type="Proteomes" id="UP000252586"/>
    </source>
</evidence>